<dbReference type="EMBL" id="JACEFB010000012">
    <property type="protein sequence ID" value="MBA2227232.1"/>
    <property type="molecule type" value="Genomic_DNA"/>
</dbReference>
<evidence type="ECO:0000313" key="3">
    <source>
        <dbReference type="Proteomes" id="UP000542342"/>
    </source>
</evidence>
<comment type="caution">
    <text evidence="2">The sequence shown here is derived from an EMBL/GenBank/DDBJ whole genome shotgun (WGS) entry which is preliminary data.</text>
</comment>
<dbReference type="Proteomes" id="UP000542342">
    <property type="component" value="Unassembled WGS sequence"/>
</dbReference>
<evidence type="ECO:0000313" key="2">
    <source>
        <dbReference type="EMBL" id="MBA2227232.1"/>
    </source>
</evidence>
<name>A0A7V8VG74_9BACT</name>
<dbReference type="Pfam" id="PF05150">
    <property type="entry name" value="Legionella_OMP"/>
    <property type="match status" value="1"/>
</dbReference>
<accession>A0A7V8VG74</accession>
<dbReference type="AlphaFoldDB" id="A0A7V8VG74"/>
<gene>
    <name evidence="2" type="ORF">H0921_13805</name>
</gene>
<feature type="signal peptide" evidence="1">
    <location>
        <begin position="1"/>
        <end position="25"/>
    </location>
</feature>
<reference evidence="2 3" key="1">
    <citation type="submission" date="2020-07" db="EMBL/GenBank/DDBJ databases">
        <title>Thermogemmata thermophila gen. nov., sp. nov., a novel moderate thermophilic planctomycete from a Kamchatka hot spring.</title>
        <authorList>
            <person name="Elcheninov A.G."/>
            <person name="Podosokorskaya O.A."/>
            <person name="Kovaleva O.L."/>
            <person name="Novikov A."/>
            <person name="Bonch-Osmolovskaya E.A."/>
            <person name="Toshchakov S.V."/>
            <person name="Kublanov I.V."/>
        </authorList>
    </citation>
    <scope>NUCLEOTIDE SEQUENCE [LARGE SCALE GENOMIC DNA]</scope>
    <source>
        <strain evidence="2 3">2918</strain>
    </source>
</reference>
<evidence type="ECO:0000256" key="1">
    <source>
        <dbReference type="SAM" id="SignalP"/>
    </source>
</evidence>
<keyword evidence="1" id="KW-0732">Signal</keyword>
<feature type="chain" id="PRO_5031008605" evidence="1">
    <location>
        <begin position="26"/>
        <end position="410"/>
    </location>
</feature>
<dbReference type="InterPro" id="IPR007825">
    <property type="entry name" value="Major_OMP_Legionella"/>
</dbReference>
<keyword evidence="3" id="KW-1185">Reference proteome</keyword>
<protein>
    <submittedName>
        <fullName evidence="2">Uncharacterized protein</fullName>
    </submittedName>
</protein>
<organism evidence="2 3">
    <name type="scientific">Thermogemmata fonticola</name>
    <dbReference type="NCBI Taxonomy" id="2755323"/>
    <lineage>
        <taxon>Bacteria</taxon>
        <taxon>Pseudomonadati</taxon>
        <taxon>Planctomycetota</taxon>
        <taxon>Planctomycetia</taxon>
        <taxon>Gemmatales</taxon>
        <taxon>Gemmataceae</taxon>
        <taxon>Thermogemmata</taxon>
    </lineage>
</organism>
<proteinExistence type="predicted"/>
<sequence length="410" mass="45770">MRYRDFGGVLVAAVTVLAAPAQSLAQHVVGTPALTDGSDGGFQVPLNTDPIYRLPTGRAGDSGFYTAAEFVMLTQTRDFGSQTIAVRGFFDSAGVLTGIPGTFVGSGTEALNTRDFSRQTYQPGFNVEIGYRFDNGMRLFFNYMQLVEAHASLGATLVPPLFRGPPGLADTFLSAPVFNFPPNFAGPAQKVQGFGDYQIYGIWNAASTMDIRIVQRYQEMNAGYRIPMLETDYSRLYGTAGGRFAWIFERFQWWTFSYDINGNVRPQDTARYTNTLSQRMYGPFIGVGHEIFILNQFSLSTDLTGAMLFEVAKMRAKYQLGENVPADIATQSKFGREEFRIVPNVNAAVNFWWYPVEGVQIRVGYQALMFFNTLHMNEPVGFNYGNIDPSYKVKEFRLIHGFNAGIGFFF</sequence>
<dbReference type="RefSeq" id="WP_194539100.1">
    <property type="nucleotide sequence ID" value="NZ_JACEFB010000012.1"/>
</dbReference>